<dbReference type="Proteomes" id="UP001281761">
    <property type="component" value="Unassembled WGS sequence"/>
</dbReference>
<proteinExistence type="predicted"/>
<feature type="signal peptide" evidence="2">
    <location>
        <begin position="1"/>
        <end position="27"/>
    </location>
</feature>
<gene>
    <name evidence="3" type="ORF">BLNAU_9425</name>
</gene>
<evidence type="ECO:0000313" key="3">
    <source>
        <dbReference type="EMBL" id="KAK2955567.1"/>
    </source>
</evidence>
<name>A0ABQ9XVR6_9EUKA</name>
<keyword evidence="4" id="KW-1185">Reference proteome</keyword>
<feature type="compositionally biased region" description="Polar residues" evidence="1">
    <location>
        <begin position="57"/>
        <end position="70"/>
    </location>
</feature>
<evidence type="ECO:0000313" key="4">
    <source>
        <dbReference type="Proteomes" id="UP001281761"/>
    </source>
</evidence>
<comment type="caution">
    <text evidence="3">The sequence shown here is derived from an EMBL/GenBank/DDBJ whole genome shotgun (WGS) entry which is preliminary data.</text>
</comment>
<feature type="region of interest" description="Disordered" evidence="1">
    <location>
        <begin position="51"/>
        <end position="87"/>
    </location>
</feature>
<reference evidence="3 4" key="1">
    <citation type="journal article" date="2022" name="bioRxiv">
        <title>Genomics of Preaxostyla Flagellates Illuminates Evolutionary Transitions and the Path Towards Mitochondrial Loss.</title>
        <authorList>
            <person name="Novak L.V.F."/>
            <person name="Treitli S.C."/>
            <person name="Pyrih J."/>
            <person name="Halakuc P."/>
            <person name="Pipaliya S.V."/>
            <person name="Vacek V."/>
            <person name="Brzon O."/>
            <person name="Soukal P."/>
            <person name="Eme L."/>
            <person name="Dacks J.B."/>
            <person name="Karnkowska A."/>
            <person name="Elias M."/>
            <person name="Hampl V."/>
        </authorList>
    </citation>
    <scope>NUCLEOTIDE SEQUENCE [LARGE SCALE GENOMIC DNA]</scope>
    <source>
        <strain evidence="3">NAU3</strain>
        <tissue evidence="3">Gut</tissue>
    </source>
</reference>
<evidence type="ECO:0000256" key="1">
    <source>
        <dbReference type="SAM" id="MobiDB-lite"/>
    </source>
</evidence>
<keyword evidence="2" id="KW-0732">Signal</keyword>
<feature type="compositionally biased region" description="Basic and acidic residues" evidence="1">
    <location>
        <begin position="130"/>
        <end position="152"/>
    </location>
</feature>
<protein>
    <recommendedName>
        <fullName evidence="5">Secreted protein</fullName>
    </recommendedName>
</protein>
<sequence length="152" mass="17188">MRHFLFTIRRQLNWMVLTIILADISDSKPHLPSPQTHITASEPSMPTGNYMSLIPSDRQSTQRFTDSAATHTRKSQKPRASHEEPRNCQNILATHVDASAQMLLRSGEVTLAFGEGDADTRQQQRIPSCGERHCHRNSDKQRAIHHSDHSAD</sequence>
<evidence type="ECO:0000256" key="2">
    <source>
        <dbReference type="SAM" id="SignalP"/>
    </source>
</evidence>
<dbReference type="EMBL" id="JARBJD010000065">
    <property type="protein sequence ID" value="KAK2955567.1"/>
    <property type="molecule type" value="Genomic_DNA"/>
</dbReference>
<feature type="chain" id="PRO_5045441393" description="Secreted protein" evidence="2">
    <location>
        <begin position="28"/>
        <end position="152"/>
    </location>
</feature>
<organism evidence="3 4">
    <name type="scientific">Blattamonas nauphoetae</name>
    <dbReference type="NCBI Taxonomy" id="2049346"/>
    <lineage>
        <taxon>Eukaryota</taxon>
        <taxon>Metamonada</taxon>
        <taxon>Preaxostyla</taxon>
        <taxon>Oxymonadida</taxon>
        <taxon>Blattamonas</taxon>
    </lineage>
</organism>
<evidence type="ECO:0008006" key="5">
    <source>
        <dbReference type="Google" id="ProtNLM"/>
    </source>
</evidence>
<feature type="region of interest" description="Disordered" evidence="1">
    <location>
        <begin position="115"/>
        <end position="152"/>
    </location>
</feature>
<accession>A0ABQ9XVR6</accession>